<feature type="binding site" evidence="9">
    <location>
        <begin position="88"/>
        <end position="90"/>
    </location>
    <ligand>
        <name>ATP</name>
        <dbReference type="ChEBI" id="CHEBI:30616"/>
    </ligand>
</feature>
<evidence type="ECO:0000256" key="5">
    <source>
        <dbReference type="ARBA" id="ARBA00022840"/>
    </source>
</evidence>
<evidence type="ECO:0000256" key="7">
    <source>
        <dbReference type="ARBA" id="ARBA00022993"/>
    </source>
</evidence>
<evidence type="ECO:0000259" key="10">
    <source>
        <dbReference type="Pfam" id="PF01467"/>
    </source>
</evidence>
<dbReference type="HAMAP" id="MF_00151">
    <property type="entry name" value="PPAT_bact"/>
    <property type="match status" value="1"/>
</dbReference>
<dbReference type="InterPro" id="IPR014729">
    <property type="entry name" value="Rossmann-like_a/b/a_fold"/>
</dbReference>
<comment type="similarity">
    <text evidence="9">Belongs to the bacterial CoaD family.</text>
</comment>
<keyword evidence="5 9" id="KW-0067">ATP-binding</keyword>
<proteinExistence type="inferred from homology"/>
<dbReference type="InterPro" id="IPR001980">
    <property type="entry name" value="PPAT"/>
</dbReference>
<reference evidence="11 12" key="1">
    <citation type="submission" date="2021-03" db="EMBL/GenBank/DDBJ databases">
        <title>Genomic Encyclopedia of Type Strains, Phase IV (KMG-IV): sequencing the most valuable type-strain genomes for metagenomic binning, comparative biology and taxonomic classification.</title>
        <authorList>
            <person name="Goeker M."/>
        </authorList>
    </citation>
    <scope>NUCLEOTIDE SEQUENCE [LARGE SCALE GENOMIC DNA]</scope>
    <source>
        <strain evidence="11 12">DSM 6139</strain>
    </source>
</reference>
<dbReference type="InterPro" id="IPR004821">
    <property type="entry name" value="Cyt_trans-like"/>
</dbReference>
<dbReference type="NCBIfam" id="TIGR00125">
    <property type="entry name" value="cyt_tran_rel"/>
    <property type="match status" value="1"/>
</dbReference>
<dbReference type="CDD" id="cd02163">
    <property type="entry name" value="PPAT"/>
    <property type="match status" value="1"/>
</dbReference>
<gene>
    <name evidence="9" type="primary">coaD</name>
    <name evidence="11" type="ORF">J2Z34_001031</name>
</gene>
<dbReference type="Proteomes" id="UP001519271">
    <property type="component" value="Unassembled WGS sequence"/>
</dbReference>
<keyword evidence="4 9" id="KW-0547">Nucleotide-binding</keyword>
<evidence type="ECO:0000256" key="2">
    <source>
        <dbReference type="ARBA" id="ARBA00022679"/>
    </source>
</evidence>
<keyword evidence="12" id="KW-1185">Reference proteome</keyword>
<dbReference type="Pfam" id="PF01467">
    <property type="entry name" value="CTP_transf_like"/>
    <property type="match status" value="1"/>
</dbReference>
<feature type="binding site" evidence="9">
    <location>
        <position position="73"/>
    </location>
    <ligand>
        <name>substrate</name>
    </ligand>
</feature>
<accession>A0ABS4G1Y4</accession>
<evidence type="ECO:0000256" key="9">
    <source>
        <dbReference type="HAMAP-Rule" id="MF_00151"/>
    </source>
</evidence>
<keyword evidence="2 9" id="KW-0808">Transferase</keyword>
<keyword evidence="1 9" id="KW-0963">Cytoplasm</keyword>
<sequence>MITAVYPGSFDPVTNGHLDIMQRSARVFDRVIVAVLNNIDKRCMFTVEERLAMIQKVVGNYDNIEVKSFEGLLVDFLEVEGADVIVKGLRGVADFDYEMQMAHTNMKLSQDIETVLLMTDPCNSYISSSNIKQIVHFGGDIRGLVPDVLLDEIYAKERKNRGI</sequence>
<comment type="catalytic activity">
    <reaction evidence="8 9">
        <text>(R)-4'-phosphopantetheine + ATP + H(+) = 3'-dephospho-CoA + diphosphate</text>
        <dbReference type="Rhea" id="RHEA:19801"/>
        <dbReference type="ChEBI" id="CHEBI:15378"/>
        <dbReference type="ChEBI" id="CHEBI:30616"/>
        <dbReference type="ChEBI" id="CHEBI:33019"/>
        <dbReference type="ChEBI" id="CHEBI:57328"/>
        <dbReference type="ChEBI" id="CHEBI:61723"/>
        <dbReference type="EC" id="2.7.7.3"/>
    </reaction>
</comment>
<comment type="subcellular location">
    <subcellularLocation>
        <location evidence="9">Cytoplasm</location>
    </subcellularLocation>
</comment>
<dbReference type="GO" id="GO:0004595">
    <property type="term" value="F:pantetheine-phosphate adenylyltransferase activity"/>
    <property type="evidence" value="ECO:0007669"/>
    <property type="project" value="UniProtKB-EC"/>
</dbReference>
<evidence type="ECO:0000313" key="11">
    <source>
        <dbReference type="EMBL" id="MBP1918555.1"/>
    </source>
</evidence>
<feature type="binding site" evidence="9">
    <location>
        <position position="9"/>
    </location>
    <ligand>
        <name>substrate</name>
    </ligand>
</feature>
<keyword evidence="7 9" id="KW-0173">Coenzyme A biosynthesis</keyword>
<dbReference type="SUPFAM" id="SSF52374">
    <property type="entry name" value="Nucleotidylyl transferase"/>
    <property type="match status" value="1"/>
</dbReference>
<dbReference type="EC" id="2.7.7.3" evidence="9"/>
<evidence type="ECO:0000256" key="4">
    <source>
        <dbReference type="ARBA" id="ARBA00022741"/>
    </source>
</evidence>
<feature type="domain" description="Cytidyltransferase-like" evidence="10">
    <location>
        <begin position="5"/>
        <end position="133"/>
    </location>
</feature>
<comment type="caution">
    <text evidence="11">The sequence shown here is derived from an EMBL/GenBank/DDBJ whole genome shotgun (WGS) entry which is preliminary data.</text>
</comment>
<evidence type="ECO:0000256" key="6">
    <source>
        <dbReference type="ARBA" id="ARBA00022842"/>
    </source>
</evidence>
<dbReference type="EMBL" id="JAGGKC010000006">
    <property type="protein sequence ID" value="MBP1918555.1"/>
    <property type="molecule type" value="Genomic_DNA"/>
</dbReference>
<name>A0ABS4G1Y4_9CLOT</name>
<evidence type="ECO:0000256" key="3">
    <source>
        <dbReference type="ARBA" id="ARBA00022695"/>
    </source>
</evidence>
<feature type="binding site" evidence="9">
    <location>
        <position position="41"/>
    </location>
    <ligand>
        <name>substrate</name>
    </ligand>
</feature>
<comment type="pathway">
    <text evidence="9">Cofactor biosynthesis; coenzyme A biosynthesis; CoA from (R)-pantothenate: step 4/5.</text>
</comment>
<comment type="subunit">
    <text evidence="9">Homohexamer.</text>
</comment>
<dbReference type="NCBIfam" id="TIGR01510">
    <property type="entry name" value="coaD_prev_kdtB"/>
    <property type="match status" value="1"/>
</dbReference>
<feature type="binding site" evidence="9">
    <location>
        <position position="87"/>
    </location>
    <ligand>
        <name>substrate</name>
    </ligand>
</feature>
<feature type="site" description="Transition state stabilizer" evidence="9">
    <location>
        <position position="17"/>
    </location>
</feature>
<feature type="binding site" evidence="9">
    <location>
        <position position="17"/>
    </location>
    <ligand>
        <name>ATP</name>
        <dbReference type="ChEBI" id="CHEBI:30616"/>
    </ligand>
</feature>
<dbReference type="PANTHER" id="PTHR21342:SF1">
    <property type="entry name" value="PHOSPHOPANTETHEINE ADENYLYLTRANSFERASE"/>
    <property type="match status" value="1"/>
</dbReference>
<feature type="binding site" evidence="9">
    <location>
        <begin position="123"/>
        <end position="129"/>
    </location>
    <ligand>
        <name>ATP</name>
        <dbReference type="ChEBI" id="CHEBI:30616"/>
    </ligand>
</feature>
<dbReference type="Gene3D" id="3.40.50.620">
    <property type="entry name" value="HUPs"/>
    <property type="match status" value="1"/>
</dbReference>
<evidence type="ECO:0000256" key="1">
    <source>
        <dbReference type="ARBA" id="ARBA00022490"/>
    </source>
</evidence>
<comment type="function">
    <text evidence="9">Reversibly transfers an adenylyl group from ATP to 4'-phosphopantetheine, yielding dephospho-CoA (dPCoA) and pyrophosphate.</text>
</comment>
<evidence type="ECO:0000256" key="8">
    <source>
        <dbReference type="ARBA" id="ARBA00029346"/>
    </source>
</evidence>
<protein>
    <recommendedName>
        <fullName evidence="9">Phosphopantetheine adenylyltransferase</fullName>
        <ecNumber evidence="9">2.7.7.3</ecNumber>
    </recommendedName>
    <alternativeName>
        <fullName evidence="9">Dephospho-CoA pyrophosphorylase</fullName>
    </alternativeName>
    <alternativeName>
        <fullName evidence="9">Pantetheine-phosphate adenylyltransferase</fullName>
        <shortName evidence="9">PPAT</shortName>
    </alternativeName>
</protein>
<keyword evidence="3 9" id="KW-0548">Nucleotidyltransferase</keyword>
<dbReference type="RefSeq" id="WP_209458784.1">
    <property type="nucleotide sequence ID" value="NZ_JAGGKC010000006.1"/>
</dbReference>
<feature type="binding site" evidence="9">
    <location>
        <begin position="9"/>
        <end position="10"/>
    </location>
    <ligand>
        <name>ATP</name>
        <dbReference type="ChEBI" id="CHEBI:30616"/>
    </ligand>
</feature>
<comment type="cofactor">
    <cofactor evidence="9">
        <name>Mg(2+)</name>
        <dbReference type="ChEBI" id="CHEBI:18420"/>
    </cofactor>
</comment>
<feature type="binding site" evidence="9">
    <location>
        <position position="98"/>
    </location>
    <ligand>
        <name>ATP</name>
        <dbReference type="ChEBI" id="CHEBI:30616"/>
    </ligand>
</feature>
<dbReference type="PANTHER" id="PTHR21342">
    <property type="entry name" value="PHOSPHOPANTETHEINE ADENYLYLTRANSFERASE"/>
    <property type="match status" value="1"/>
</dbReference>
<dbReference type="PRINTS" id="PR01020">
    <property type="entry name" value="LPSBIOSNTHSS"/>
</dbReference>
<keyword evidence="6 9" id="KW-0460">Magnesium</keyword>
<organism evidence="11 12">
    <name type="scientific">Youngiibacter multivorans</name>
    <dbReference type="NCBI Taxonomy" id="937251"/>
    <lineage>
        <taxon>Bacteria</taxon>
        <taxon>Bacillati</taxon>
        <taxon>Bacillota</taxon>
        <taxon>Clostridia</taxon>
        <taxon>Eubacteriales</taxon>
        <taxon>Clostridiaceae</taxon>
        <taxon>Youngiibacter</taxon>
    </lineage>
</organism>
<evidence type="ECO:0000313" key="12">
    <source>
        <dbReference type="Proteomes" id="UP001519271"/>
    </source>
</evidence>